<evidence type="ECO:0000256" key="2">
    <source>
        <dbReference type="SAM" id="MobiDB-lite"/>
    </source>
</evidence>
<protein>
    <recommendedName>
        <fullName evidence="4">Signal transducer</fullName>
    </recommendedName>
</protein>
<name>A0A0K8TQG8_TABBR</name>
<evidence type="ECO:0000313" key="3">
    <source>
        <dbReference type="EMBL" id="JAI16594.1"/>
    </source>
</evidence>
<feature type="compositionally biased region" description="Basic and acidic residues" evidence="2">
    <location>
        <begin position="425"/>
        <end position="440"/>
    </location>
</feature>
<feature type="compositionally biased region" description="Polar residues" evidence="2">
    <location>
        <begin position="444"/>
        <end position="461"/>
    </location>
</feature>
<accession>A0A0K8TQG8</accession>
<organism evidence="3">
    <name type="scientific">Tabanus bromius</name>
    <name type="common">Band-eyed brown horse fly</name>
    <dbReference type="NCBI Taxonomy" id="304241"/>
    <lineage>
        <taxon>Eukaryota</taxon>
        <taxon>Metazoa</taxon>
        <taxon>Ecdysozoa</taxon>
        <taxon>Arthropoda</taxon>
        <taxon>Hexapoda</taxon>
        <taxon>Insecta</taxon>
        <taxon>Pterygota</taxon>
        <taxon>Neoptera</taxon>
        <taxon>Endopterygota</taxon>
        <taxon>Diptera</taxon>
        <taxon>Brachycera</taxon>
        <taxon>Tabanomorpha</taxon>
        <taxon>Tabanoidea</taxon>
        <taxon>Tabanidae</taxon>
        <taxon>Tabanus</taxon>
    </lineage>
</organism>
<dbReference type="GO" id="GO:0099518">
    <property type="term" value="P:vesicle cytoskeletal trafficking"/>
    <property type="evidence" value="ECO:0007669"/>
    <property type="project" value="TreeGrafter"/>
</dbReference>
<dbReference type="GO" id="GO:0005802">
    <property type="term" value="C:trans-Golgi network"/>
    <property type="evidence" value="ECO:0007669"/>
    <property type="project" value="TreeGrafter"/>
</dbReference>
<dbReference type="PANTHER" id="PTHR18911:SF5">
    <property type="entry name" value="COILED-COIL DOMAIN-CONTAINING PROTEIN 186"/>
    <property type="match status" value="1"/>
</dbReference>
<evidence type="ECO:0000256" key="1">
    <source>
        <dbReference type="SAM" id="Coils"/>
    </source>
</evidence>
<feature type="coiled-coil region" evidence="1">
    <location>
        <begin position="167"/>
        <end position="247"/>
    </location>
</feature>
<dbReference type="InterPro" id="IPR038830">
    <property type="entry name" value="CCDC186"/>
</dbReference>
<dbReference type="EMBL" id="GDAI01001009">
    <property type="protein sequence ID" value="JAI16594.1"/>
    <property type="molecule type" value="mRNA"/>
</dbReference>
<dbReference type="GO" id="GO:0031267">
    <property type="term" value="F:small GTPase binding"/>
    <property type="evidence" value="ECO:0007669"/>
    <property type="project" value="TreeGrafter"/>
</dbReference>
<evidence type="ECO:0008006" key="4">
    <source>
        <dbReference type="Google" id="ProtNLM"/>
    </source>
</evidence>
<feature type="coiled-coil region" evidence="1">
    <location>
        <begin position="13"/>
        <end position="131"/>
    </location>
</feature>
<dbReference type="PANTHER" id="PTHR18911">
    <property type="entry name" value="CTCL TUMOR ANTIGEN HD-CL-01"/>
    <property type="match status" value="1"/>
</dbReference>
<feature type="region of interest" description="Disordered" evidence="2">
    <location>
        <begin position="425"/>
        <end position="461"/>
    </location>
</feature>
<keyword evidence="1" id="KW-0175">Coiled coil</keyword>
<feature type="coiled-coil region" evidence="1">
    <location>
        <begin position="338"/>
        <end position="411"/>
    </location>
</feature>
<sequence>NYEQEILNLQTILQHKDKAIALFEREKKVLEKEKHALKAQVEQSITEKENIVMRYATKEKFVIDLKKERDNFEKQFNDSKKEIKSITTKYQTLNDEKARLLTVIDEKCAEAKRFQKENEKFKNDIANLETKLKWVSLKLTQETETKNAIEKAANEASQVKEPTPEEKAIAEKQRMEQEANLILLKHENEKKEQHITTLRRDYQAVVENLKSVEKVLATEKEEKAKLISELEIERSEHNKTQNTLSQELLNAAKIRAELDNLKITLATNAIEREKIFELEKIVDDLQLKIEGNNSEIQQLRDKETELLSINKEISERIVELQNEICLLKSKITGIVAEYELIKDEKRSFDAKIDELEQKLKEEIKSKNDERILLTKHLSEKTKLYENTKKKLDNALGDLEAAKKKQTQITKEFQREISKYKKHIHDDFSEKQSDDSSEVHSESSGAQNPSDNEIETKSSNSASNGCLQIKDLSKKHLVERILRLQQAAIRKSEKIDFLENHTISLVSELQKKSKLLQYYMLRDQSGALTSSKSDQNKTEVSKYGGVMAAIYGGMKNSNQTMTLELSLEINRKLQAVLEDTLLKNITLKENLDILGLEVDKLARQLSQK</sequence>
<proteinExistence type="evidence at transcript level"/>
<dbReference type="AlphaFoldDB" id="A0A0K8TQG8"/>
<reference evidence="3" key="1">
    <citation type="journal article" date="2015" name="Insect Biochem. Mol. Biol.">
        <title>An insight into the sialome of the horse fly, Tabanus bromius.</title>
        <authorList>
            <person name="Ribeiro J.M."/>
            <person name="Kazimirova M."/>
            <person name="Takac P."/>
            <person name="Andersen J.F."/>
            <person name="Francischetti I.M."/>
        </authorList>
    </citation>
    <scope>NUCLEOTIDE SEQUENCE</scope>
</reference>
<feature type="non-terminal residue" evidence="3">
    <location>
        <position position="1"/>
    </location>
</feature>